<protein>
    <recommendedName>
        <fullName evidence="4">FluG domain-containing protein</fullName>
    </recommendedName>
</protein>
<accession>A0AAW0R285</accession>
<name>A0AAW0R285_9PEZI</name>
<gene>
    <name evidence="2" type="ORF">PG999_005461</name>
</gene>
<dbReference type="PANTHER" id="PTHR37535">
    <property type="entry name" value="FLUG DOMAIN PROTEIN"/>
    <property type="match status" value="1"/>
</dbReference>
<proteinExistence type="predicted"/>
<feature type="region of interest" description="Disordered" evidence="1">
    <location>
        <begin position="228"/>
        <end position="253"/>
    </location>
</feature>
<evidence type="ECO:0000256" key="1">
    <source>
        <dbReference type="SAM" id="MobiDB-lite"/>
    </source>
</evidence>
<evidence type="ECO:0000313" key="3">
    <source>
        <dbReference type="Proteomes" id="UP001392437"/>
    </source>
</evidence>
<organism evidence="2 3">
    <name type="scientific">Apiospora kogelbergensis</name>
    <dbReference type="NCBI Taxonomy" id="1337665"/>
    <lineage>
        <taxon>Eukaryota</taxon>
        <taxon>Fungi</taxon>
        <taxon>Dikarya</taxon>
        <taxon>Ascomycota</taxon>
        <taxon>Pezizomycotina</taxon>
        <taxon>Sordariomycetes</taxon>
        <taxon>Xylariomycetidae</taxon>
        <taxon>Amphisphaeriales</taxon>
        <taxon>Apiosporaceae</taxon>
        <taxon>Apiospora</taxon>
    </lineage>
</organism>
<dbReference type="Proteomes" id="UP001392437">
    <property type="component" value="Unassembled WGS sequence"/>
</dbReference>
<comment type="caution">
    <text evidence="2">The sequence shown here is derived from an EMBL/GenBank/DDBJ whole genome shotgun (WGS) entry which is preliminary data.</text>
</comment>
<feature type="compositionally biased region" description="Acidic residues" evidence="1">
    <location>
        <begin position="243"/>
        <end position="253"/>
    </location>
</feature>
<dbReference type="Pfam" id="PF11917">
    <property type="entry name" value="DUF3435"/>
    <property type="match status" value="1"/>
</dbReference>
<dbReference type="AlphaFoldDB" id="A0AAW0R285"/>
<evidence type="ECO:0008006" key="4">
    <source>
        <dbReference type="Google" id="ProtNLM"/>
    </source>
</evidence>
<reference evidence="2 3" key="1">
    <citation type="submission" date="2023-01" db="EMBL/GenBank/DDBJ databases">
        <title>Analysis of 21 Apiospora genomes using comparative genomics revels a genus with tremendous synthesis potential of carbohydrate active enzymes and secondary metabolites.</title>
        <authorList>
            <person name="Sorensen T."/>
        </authorList>
    </citation>
    <scope>NUCLEOTIDE SEQUENCE [LARGE SCALE GENOMIC DNA]</scope>
    <source>
        <strain evidence="2 3">CBS 117206</strain>
    </source>
</reference>
<dbReference type="InterPro" id="IPR021842">
    <property type="entry name" value="DUF3435"/>
</dbReference>
<dbReference type="EMBL" id="JAQQWP010000004">
    <property type="protein sequence ID" value="KAK8121341.1"/>
    <property type="molecule type" value="Genomic_DNA"/>
</dbReference>
<keyword evidence="3" id="KW-1185">Reference proteome</keyword>
<dbReference type="PANTHER" id="PTHR37535:SF3">
    <property type="entry name" value="FLUG DOMAIN-CONTAINING PROTEIN"/>
    <property type="match status" value="1"/>
</dbReference>
<sequence length="757" mass="88504">MAPTRARSRPRLQNPQDFLNGFLHREQQNRVSKGPKPLTVAQHAVLRKQLEGVRFLKPAWADETKINVARILRKWKYYCDKIRSRPWEDLLEQADRTTAMDFLYHMCDTYRISSWGTSWEYYRQYKQLYASFNGRYIDTNDNKETLKWHDATLVPLFGLRPPNIDGKAVLNSDGLLALLAFNIAYDTGTFATERQRLNLAGIYQILGYTGARPGELVDNETRKPLDGSYEDLFGTKRSNGSHDDDDQVSDEDSQLLEDILSRETTGRGRPKALCYEDIRLMVVRHPETGLDVFAMAVKFIHHKGEDNKPKPTIFWFTMTRRLIFNFINTIISLAIVDQAFAAPSLTTARQVFQVKNLSGAKCTHLRWKKEWLKRPIFRRFHGSQVSEDEALQYHKLRDDLKRQSLDMGEEEPIVPRAFRRGNANAMNGKAPDAVRDQALRHDPRWATFNNAYINENVEYDTQNAFLDEPTEDKLINLFTHIGMTRDPRAQRRMVPKDVWENLPPDPEIEALKQRREVLKGGQYRYKGKPKEEEIRDLTDKIRVMEAKRVKAVEEQYREYWFYNRSTWDIERQAAGDEEPMEHLVPIVDLQIPERADLAQILLNQPEMPSYEEMKELCVQACETMAVLCHRRETPRRARIQDRAQIQAKTTGDQTFPLLMLKTQCPRCIGDGRLSYEERTFTYSRPAVMNDHFDRTHVKEIKELEQDKLIFCEHPVCMEKGVKLDNLDRFRNHVQTVHGVWLRPENRLGGRSRAQRFA</sequence>
<evidence type="ECO:0000313" key="2">
    <source>
        <dbReference type="EMBL" id="KAK8121341.1"/>
    </source>
</evidence>